<dbReference type="AlphaFoldDB" id="A0A418VC38"/>
<comment type="caution">
    <text evidence="1">The sequence shown here is derived from an EMBL/GenBank/DDBJ whole genome shotgun (WGS) entry which is preliminary data.</text>
</comment>
<evidence type="ECO:0008006" key="3">
    <source>
        <dbReference type="Google" id="ProtNLM"/>
    </source>
</evidence>
<dbReference type="OrthoDB" id="71874at2"/>
<sequence>MELSGPDAAQVLRGVLNTLPAQAGFQGAELLSSPAQPQLALIASRWAGEPPSLPVPDGAKHWVFTVLEARP</sequence>
<protein>
    <recommendedName>
        <fullName evidence="3">ABM domain-containing protein</fullName>
    </recommendedName>
</protein>
<proteinExistence type="predicted"/>
<evidence type="ECO:0000313" key="1">
    <source>
        <dbReference type="EMBL" id="RJF73718.1"/>
    </source>
</evidence>
<dbReference type="EMBL" id="QYUJ01000014">
    <property type="protein sequence ID" value="RJF73718.1"/>
    <property type="molecule type" value="Genomic_DNA"/>
</dbReference>
<organism evidence="1 2">
    <name type="scientific">Deinococcus cavernae</name>
    <dbReference type="NCBI Taxonomy" id="2320857"/>
    <lineage>
        <taxon>Bacteria</taxon>
        <taxon>Thermotogati</taxon>
        <taxon>Deinococcota</taxon>
        <taxon>Deinococci</taxon>
        <taxon>Deinococcales</taxon>
        <taxon>Deinococcaceae</taxon>
        <taxon>Deinococcus</taxon>
    </lineage>
</organism>
<accession>A0A418VC38</accession>
<name>A0A418VC38_9DEIO</name>
<reference evidence="1 2" key="1">
    <citation type="submission" date="2018-09" db="EMBL/GenBank/DDBJ databases">
        <authorList>
            <person name="Zhu H."/>
        </authorList>
    </citation>
    <scope>NUCLEOTIDE SEQUENCE [LARGE SCALE GENOMIC DNA]</scope>
    <source>
        <strain evidence="1 2">K2S05-167</strain>
    </source>
</reference>
<keyword evidence="2" id="KW-1185">Reference proteome</keyword>
<gene>
    <name evidence="1" type="ORF">D3875_12455</name>
</gene>
<dbReference type="Proteomes" id="UP000286287">
    <property type="component" value="Unassembled WGS sequence"/>
</dbReference>
<evidence type="ECO:0000313" key="2">
    <source>
        <dbReference type="Proteomes" id="UP000286287"/>
    </source>
</evidence>